<reference evidence="2" key="2">
    <citation type="submission" date="2019-02" db="EMBL/GenBank/DDBJ databases">
        <title>Granulicella sibirica sp. nov., a psychrotolerant acidobacterium isolated from an organic soil layer in forested tundra, West Siberia.</title>
        <authorList>
            <person name="Oshkin I.Y."/>
            <person name="Kulichevskaya I.S."/>
            <person name="Rijpstra W.I.C."/>
            <person name="Sinninghe Damste J.S."/>
            <person name="Rakitin A.L."/>
            <person name="Ravin N.V."/>
            <person name="Dedysh S.N."/>
        </authorList>
    </citation>
    <scope>NUCLEOTIDE SEQUENCE [LARGE SCALE GENOMIC DNA]</scope>
    <source>
        <strain evidence="2">AF10</strain>
    </source>
</reference>
<dbReference type="AlphaFoldDB" id="A0A4Q0T4T8"/>
<dbReference type="Proteomes" id="UP000289437">
    <property type="component" value="Unassembled WGS sequence"/>
</dbReference>
<proteinExistence type="predicted"/>
<name>A0A4Q0T4T8_9BACT</name>
<accession>A0A4Q0T4T8</accession>
<dbReference type="EMBL" id="RDSM01000001">
    <property type="protein sequence ID" value="RXH57982.1"/>
    <property type="molecule type" value="Genomic_DNA"/>
</dbReference>
<organism evidence="1 2">
    <name type="scientific">Granulicella sibirica</name>
    <dbReference type="NCBI Taxonomy" id="2479048"/>
    <lineage>
        <taxon>Bacteria</taxon>
        <taxon>Pseudomonadati</taxon>
        <taxon>Acidobacteriota</taxon>
        <taxon>Terriglobia</taxon>
        <taxon>Terriglobales</taxon>
        <taxon>Acidobacteriaceae</taxon>
        <taxon>Granulicella</taxon>
    </lineage>
</organism>
<comment type="caution">
    <text evidence="1">The sequence shown here is derived from an EMBL/GenBank/DDBJ whole genome shotgun (WGS) entry which is preliminary data.</text>
</comment>
<reference evidence="1 2" key="1">
    <citation type="submission" date="2018-11" db="EMBL/GenBank/DDBJ databases">
        <authorList>
            <person name="Mardanov A.V."/>
            <person name="Ravin N.V."/>
            <person name="Dedysh S.N."/>
        </authorList>
    </citation>
    <scope>NUCLEOTIDE SEQUENCE [LARGE SCALE GENOMIC DNA]</scope>
    <source>
        <strain evidence="1 2">AF10</strain>
    </source>
</reference>
<evidence type="ECO:0000313" key="1">
    <source>
        <dbReference type="EMBL" id="RXH57982.1"/>
    </source>
</evidence>
<gene>
    <name evidence="1" type="ORF">GRAN_1292</name>
</gene>
<evidence type="ECO:0000313" key="2">
    <source>
        <dbReference type="Proteomes" id="UP000289437"/>
    </source>
</evidence>
<protein>
    <submittedName>
        <fullName evidence="1">Uncharacterized protein</fullName>
    </submittedName>
</protein>
<keyword evidence="2" id="KW-1185">Reference proteome</keyword>
<sequence length="57" mass="6266">MEHVDELVALLLDYTLKPGAFNGFESPDLAFEVVDPAVKLLFGVFLNFHGGETIDTL</sequence>